<keyword evidence="2" id="KW-0285">Flavoprotein</keyword>
<accession>A0A806KNL8</accession>
<evidence type="ECO:0000256" key="2">
    <source>
        <dbReference type="ARBA" id="ARBA00022630"/>
    </source>
</evidence>
<dbReference type="Pfam" id="PF07992">
    <property type="entry name" value="Pyr_redox_2"/>
    <property type="match status" value="1"/>
</dbReference>
<organism evidence="5">
    <name type="scientific">uncultured bacterium contig00039</name>
    <dbReference type="NCBI Taxonomy" id="1181527"/>
    <lineage>
        <taxon>Bacteria</taxon>
        <taxon>environmental samples</taxon>
    </lineage>
</organism>
<dbReference type="EC" id="1.7.1.4" evidence="5"/>
<comment type="cofactor">
    <cofactor evidence="1">
        <name>FAD</name>
        <dbReference type="ChEBI" id="CHEBI:57692"/>
    </cofactor>
</comment>
<dbReference type="AlphaFoldDB" id="A0A806KNL8"/>
<reference evidence="5" key="1">
    <citation type="submission" date="2012-03" db="EMBL/GenBank/DDBJ databases">
        <title>Functional metagenomics reveals considerable lignocellulase gene clusters in the gut microbiome of a wood-feeding higher termite.</title>
        <authorList>
            <person name="Liu N."/>
        </authorList>
    </citation>
    <scope>NUCLEOTIDE SEQUENCE</scope>
</reference>
<dbReference type="PANTHER" id="PTHR43429">
    <property type="entry name" value="PYRIDINE NUCLEOTIDE-DISULFIDE OXIDOREDUCTASE DOMAIN-CONTAINING"/>
    <property type="match status" value="1"/>
</dbReference>
<protein>
    <submittedName>
        <fullName evidence="5">Nitrite reductase probable [NAD(P)H] subunit</fullName>
        <ecNumber evidence="5">1.7.1.4</ecNumber>
    </submittedName>
</protein>
<evidence type="ECO:0000259" key="4">
    <source>
        <dbReference type="Pfam" id="PF07992"/>
    </source>
</evidence>
<evidence type="ECO:0000256" key="3">
    <source>
        <dbReference type="ARBA" id="ARBA00022827"/>
    </source>
</evidence>
<dbReference type="SUPFAM" id="SSF51905">
    <property type="entry name" value="FAD/NAD(P)-binding domain"/>
    <property type="match status" value="1"/>
</dbReference>
<evidence type="ECO:0000256" key="1">
    <source>
        <dbReference type="ARBA" id="ARBA00001974"/>
    </source>
</evidence>
<name>A0A806KNL8_9BACT</name>
<dbReference type="EMBL" id="JQ844252">
    <property type="protein sequence ID" value="AGS53781.1"/>
    <property type="molecule type" value="Genomic_DNA"/>
</dbReference>
<sequence length="100" mass="11110">MKYVIIGNSAAGIGAVEGIRQLDKQGEVTVITNEPHHTYSRPLISYLLHGKTTKEKMKYRGDTFYKENNVCFVHAAATGVDTKKNRLPYQTEGACLMTSC</sequence>
<dbReference type="GO" id="GO:0008942">
    <property type="term" value="F:nitrite reductase [NAD(P)H] activity"/>
    <property type="evidence" value="ECO:0007669"/>
    <property type="project" value="UniProtKB-EC"/>
</dbReference>
<keyword evidence="5" id="KW-0560">Oxidoreductase</keyword>
<dbReference type="InterPro" id="IPR050260">
    <property type="entry name" value="FAD-bd_OxRdtase"/>
</dbReference>
<proteinExistence type="predicted"/>
<feature type="domain" description="FAD/NAD(P)-binding" evidence="4">
    <location>
        <begin position="1"/>
        <end position="86"/>
    </location>
</feature>
<dbReference type="InterPro" id="IPR023753">
    <property type="entry name" value="FAD/NAD-binding_dom"/>
</dbReference>
<dbReference type="PANTHER" id="PTHR43429:SF3">
    <property type="entry name" value="NITRITE REDUCTASE [NAD(P)H]"/>
    <property type="match status" value="1"/>
</dbReference>
<keyword evidence="3" id="KW-0274">FAD</keyword>
<evidence type="ECO:0000313" key="5">
    <source>
        <dbReference type="EMBL" id="AGS53781.1"/>
    </source>
</evidence>
<dbReference type="Gene3D" id="3.50.50.60">
    <property type="entry name" value="FAD/NAD(P)-binding domain"/>
    <property type="match status" value="1"/>
</dbReference>
<dbReference type="InterPro" id="IPR036188">
    <property type="entry name" value="FAD/NAD-bd_sf"/>
</dbReference>